<feature type="transmembrane region" description="Helical" evidence="1">
    <location>
        <begin position="61"/>
        <end position="82"/>
    </location>
</feature>
<evidence type="ECO:0000313" key="2">
    <source>
        <dbReference type="EMBL" id="MCZ4551535.1"/>
    </source>
</evidence>
<dbReference type="EMBL" id="JAPWIE010000004">
    <property type="protein sequence ID" value="MCZ4551535.1"/>
    <property type="molecule type" value="Genomic_DNA"/>
</dbReference>
<keyword evidence="1" id="KW-1133">Transmembrane helix</keyword>
<name>A0ABT4MWY5_GORRU</name>
<evidence type="ECO:0000256" key="1">
    <source>
        <dbReference type="SAM" id="Phobius"/>
    </source>
</evidence>
<dbReference type="Proteomes" id="UP001067235">
    <property type="component" value="Unassembled WGS sequence"/>
</dbReference>
<feature type="transmembrane region" description="Helical" evidence="1">
    <location>
        <begin position="30"/>
        <end position="55"/>
    </location>
</feature>
<comment type="caution">
    <text evidence="2">The sequence shown here is derived from an EMBL/GenBank/DDBJ whole genome shotgun (WGS) entry which is preliminary data.</text>
</comment>
<feature type="transmembrane region" description="Helical" evidence="1">
    <location>
        <begin position="204"/>
        <end position="225"/>
    </location>
</feature>
<feature type="transmembrane region" description="Helical" evidence="1">
    <location>
        <begin position="294"/>
        <end position="318"/>
    </location>
</feature>
<feature type="transmembrane region" description="Helical" evidence="1">
    <location>
        <begin position="418"/>
        <end position="437"/>
    </location>
</feature>
<dbReference type="InterPro" id="IPR046671">
    <property type="entry name" value="DUF6541"/>
</dbReference>
<proteinExistence type="predicted"/>
<evidence type="ECO:0000313" key="3">
    <source>
        <dbReference type="Proteomes" id="UP001067235"/>
    </source>
</evidence>
<feature type="transmembrane region" description="Helical" evidence="1">
    <location>
        <begin position="330"/>
        <end position="352"/>
    </location>
</feature>
<evidence type="ECO:0008006" key="4">
    <source>
        <dbReference type="Google" id="ProtNLM"/>
    </source>
</evidence>
<feature type="transmembrane region" description="Helical" evidence="1">
    <location>
        <begin position="458"/>
        <end position="483"/>
    </location>
</feature>
<protein>
    <recommendedName>
        <fullName evidence="4">Galactan 5-O-arabinofuranosyltransferase</fullName>
    </recommendedName>
</protein>
<sequence length="675" mass="72311">MLLAAWVTAVTAVILIVPGALVGRRMALPWPVAVAVSAPLTLGMVGVFTVLYGAVGIPWNLLTALLMVLVCWLIAWGWDLVGRRIGLLAPSPVDAHAPRLGRPALLGMIAGVLLGAAIIVLTSIRRLMGTTFLGLNNISQVWDALWHADALQWIHQTGDASALHMGDLMNYDTHGFNYYPNTWHALGSLLYPLTGADTVELYNVYSPAVLAFTLPISVGATAYWLGRARLAPDQAAVFAAVGAAITAVFPSLPYVELAFTSVPNAVGVSLAPVTAVLVTTAISDRRRILPAALAIAGTAATHPSGLVVVAVIVGLWWLLQLLPNPVRGRLADAATLAATGVVALVLISPVIIGTLKISENNELAGFEFRDDQANLATALTRATFQGTELLGHQYPLLYLLIPAAIGFGWLIWSRNWAVAAAWLLFIAATTNAIYEIGGPVSRVLGTLGGYFYNSPHRLTFVVSIFTAIAAGIGVGVLVLGAVRLLDRTDRLRSPLLLPAATLVALLLVMGAGAVRYADNGAIATQYRSEARIGLEDVAAYKWLAQQPGAQDTVILNNLDQGSGWMYPVADLTPLFPFYRANDFSQRQADLYWNVGKIGSDPAIDQTVRDLNIRYVFDSPPSYWWFQNGPQNLAEGIFGDPFLTLRDAGAPGLREIYRQGDVTIFEVTEDVRNGGN</sequence>
<keyword evidence="1" id="KW-0472">Membrane</keyword>
<feature type="transmembrane region" description="Helical" evidence="1">
    <location>
        <begin position="394"/>
        <end position="412"/>
    </location>
</feature>
<dbReference type="RefSeq" id="WP_301572378.1">
    <property type="nucleotide sequence ID" value="NZ_JAPWIE010000004.1"/>
</dbReference>
<organism evidence="2 3">
    <name type="scientific">Gordonia rubripertincta</name>
    <name type="common">Rhodococcus corallinus</name>
    <dbReference type="NCBI Taxonomy" id="36822"/>
    <lineage>
        <taxon>Bacteria</taxon>
        <taxon>Bacillati</taxon>
        <taxon>Actinomycetota</taxon>
        <taxon>Actinomycetes</taxon>
        <taxon>Mycobacteriales</taxon>
        <taxon>Gordoniaceae</taxon>
        <taxon>Gordonia</taxon>
    </lineage>
</organism>
<keyword evidence="3" id="KW-1185">Reference proteome</keyword>
<dbReference type="Pfam" id="PF20176">
    <property type="entry name" value="DUF6541"/>
    <property type="match status" value="1"/>
</dbReference>
<feature type="transmembrane region" description="Helical" evidence="1">
    <location>
        <begin position="6"/>
        <end position="23"/>
    </location>
</feature>
<accession>A0ABT4MWY5</accession>
<feature type="transmembrane region" description="Helical" evidence="1">
    <location>
        <begin position="261"/>
        <end position="282"/>
    </location>
</feature>
<keyword evidence="1" id="KW-0812">Transmembrane</keyword>
<reference evidence="2" key="1">
    <citation type="submission" date="2022-12" db="EMBL/GenBank/DDBJ databases">
        <authorList>
            <person name="Krivoruchko A.V."/>
            <person name="Elkin A."/>
        </authorList>
    </citation>
    <scope>NUCLEOTIDE SEQUENCE</scope>
    <source>
        <strain evidence="2">IEGM 1388</strain>
    </source>
</reference>
<feature type="transmembrane region" description="Helical" evidence="1">
    <location>
        <begin position="237"/>
        <end position="255"/>
    </location>
</feature>
<feature type="transmembrane region" description="Helical" evidence="1">
    <location>
        <begin position="103"/>
        <end position="124"/>
    </location>
</feature>
<feature type="transmembrane region" description="Helical" evidence="1">
    <location>
        <begin position="495"/>
        <end position="517"/>
    </location>
</feature>
<gene>
    <name evidence="2" type="ORF">O4213_16205</name>
</gene>